<proteinExistence type="predicted"/>
<gene>
    <name evidence="2" type="ORF">MP_TR7884_c18_g1_i1_g.23274</name>
</gene>
<dbReference type="EMBL" id="GEVM01017886">
    <property type="protein sequence ID" value="JAU88052.1"/>
    <property type="molecule type" value="Transcribed_RNA"/>
</dbReference>
<feature type="region of interest" description="Disordered" evidence="1">
    <location>
        <begin position="29"/>
        <end position="122"/>
    </location>
</feature>
<accession>A0A1J3J840</accession>
<evidence type="ECO:0000256" key="1">
    <source>
        <dbReference type="SAM" id="MobiDB-lite"/>
    </source>
</evidence>
<organism evidence="2">
    <name type="scientific">Noccaea caerulescens</name>
    <name type="common">Alpine penny-cress</name>
    <name type="synonym">Thlaspi caerulescens</name>
    <dbReference type="NCBI Taxonomy" id="107243"/>
    <lineage>
        <taxon>Eukaryota</taxon>
        <taxon>Viridiplantae</taxon>
        <taxon>Streptophyta</taxon>
        <taxon>Embryophyta</taxon>
        <taxon>Tracheophyta</taxon>
        <taxon>Spermatophyta</taxon>
        <taxon>Magnoliopsida</taxon>
        <taxon>eudicotyledons</taxon>
        <taxon>Gunneridae</taxon>
        <taxon>Pentapetalae</taxon>
        <taxon>rosids</taxon>
        <taxon>malvids</taxon>
        <taxon>Brassicales</taxon>
        <taxon>Brassicaceae</taxon>
        <taxon>Coluteocarpeae</taxon>
        <taxon>Noccaea</taxon>
    </lineage>
</organism>
<feature type="compositionally biased region" description="Acidic residues" evidence="1">
    <location>
        <begin position="98"/>
        <end position="112"/>
    </location>
</feature>
<evidence type="ECO:0000313" key="2">
    <source>
        <dbReference type="EMBL" id="JAU88052.1"/>
    </source>
</evidence>
<feature type="compositionally biased region" description="Acidic residues" evidence="1">
    <location>
        <begin position="57"/>
        <end position="67"/>
    </location>
</feature>
<dbReference type="AlphaFoldDB" id="A0A1J3J840"/>
<sequence>MCVMVRKPIISRGGKEAGVLDVYIEHDISEHIPTEKEEDEFNEEDSENEVEKPKEAEEPEEFEDEIHEEEKEAENQIENVTGEGVAVGESDDTGAVNEDVEGENADEGDEVVLDAGNGGNDDRFKSLFDEGTKTIPEKEVYINREEQTMQQEKQKKVK</sequence>
<feature type="compositionally biased region" description="Acidic residues" evidence="1">
    <location>
        <begin position="36"/>
        <end position="48"/>
    </location>
</feature>
<name>A0A1J3J840_NOCCA</name>
<reference evidence="2" key="1">
    <citation type="submission" date="2016-07" db="EMBL/GenBank/DDBJ databases">
        <title>De novo transcriptome assembly of four accessions of the metal hyperaccumulator plant Noccaea caerulescens.</title>
        <authorList>
            <person name="Blande D."/>
            <person name="Halimaa P."/>
            <person name="Tervahauta A.I."/>
            <person name="Aarts M.G."/>
            <person name="Karenlampi S.O."/>
        </authorList>
    </citation>
    <scope>NUCLEOTIDE SEQUENCE</scope>
</reference>
<protein>
    <submittedName>
        <fullName evidence="2">Uncharacterized protein</fullName>
    </submittedName>
</protein>